<dbReference type="Proteomes" id="UP000410492">
    <property type="component" value="Unassembled WGS sequence"/>
</dbReference>
<evidence type="ECO:0000256" key="8">
    <source>
        <dbReference type="ARBA" id="ARBA00023224"/>
    </source>
</evidence>
<evidence type="ECO:0000256" key="6">
    <source>
        <dbReference type="ARBA" id="ARBA00023136"/>
    </source>
</evidence>
<organism evidence="11 12">
    <name type="scientific">Callosobruchus maculatus</name>
    <name type="common">Southern cowpea weevil</name>
    <name type="synonym">Pulse bruchid</name>
    <dbReference type="NCBI Taxonomy" id="64391"/>
    <lineage>
        <taxon>Eukaryota</taxon>
        <taxon>Metazoa</taxon>
        <taxon>Ecdysozoa</taxon>
        <taxon>Arthropoda</taxon>
        <taxon>Hexapoda</taxon>
        <taxon>Insecta</taxon>
        <taxon>Pterygota</taxon>
        <taxon>Neoptera</taxon>
        <taxon>Endopterygota</taxon>
        <taxon>Coleoptera</taxon>
        <taxon>Polyphaga</taxon>
        <taxon>Cucujiformia</taxon>
        <taxon>Chrysomeloidea</taxon>
        <taxon>Chrysomelidae</taxon>
        <taxon>Bruchinae</taxon>
        <taxon>Bruchini</taxon>
        <taxon>Callosobruchus</taxon>
    </lineage>
</organism>
<keyword evidence="8" id="KW-0807">Transducer</keyword>
<keyword evidence="6 9" id="KW-0472">Membrane</keyword>
<accession>A0A653D6A8</accession>
<dbReference type="PANTHER" id="PTHR24243:SF107">
    <property type="entry name" value="NEUROPEPTIDES CAPA RECEPTOR"/>
    <property type="match status" value="1"/>
</dbReference>
<feature type="non-terminal residue" evidence="11">
    <location>
        <position position="105"/>
    </location>
</feature>
<gene>
    <name evidence="11" type="ORF">CALMAC_LOCUS14373</name>
</gene>
<dbReference type="PRINTS" id="PR00237">
    <property type="entry name" value="GPCRRHODOPSN"/>
</dbReference>
<keyword evidence="7" id="KW-0675">Receptor</keyword>
<reference evidence="11 12" key="1">
    <citation type="submission" date="2019-01" db="EMBL/GenBank/DDBJ databases">
        <authorList>
            <person name="Sayadi A."/>
        </authorList>
    </citation>
    <scope>NUCLEOTIDE SEQUENCE [LARGE SCALE GENOMIC DNA]</scope>
</reference>
<dbReference type="OrthoDB" id="5950040at2759"/>
<dbReference type="GO" id="GO:0005886">
    <property type="term" value="C:plasma membrane"/>
    <property type="evidence" value="ECO:0007669"/>
    <property type="project" value="TreeGrafter"/>
</dbReference>
<dbReference type="SUPFAM" id="SSF81321">
    <property type="entry name" value="Family A G protein-coupled receptor-like"/>
    <property type="match status" value="1"/>
</dbReference>
<comment type="similarity">
    <text evidence="2">Belongs to the G-protein coupled receptor 1 family.</text>
</comment>
<dbReference type="InterPro" id="IPR017452">
    <property type="entry name" value="GPCR_Rhodpsn_7TM"/>
</dbReference>
<protein>
    <recommendedName>
        <fullName evidence="10">G-protein coupled receptors family 1 profile domain-containing protein</fullName>
    </recommendedName>
</protein>
<evidence type="ECO:0000313" key="11">
    <source>
        <dbReference type="EMBL" id="VEN55101.1"/>
    </source>
</evidence>
<evidence type="ECO:0000256" key="7">
    <source>
        <dbReference type="ARBA" id="ARBA00023170"/>
    </source>
</evidence>
<dbReference type="EMBL" id="CAACVG010010131">
    <property type="protein sequence ID" value="VEN55101.1"/>
    <property type="molecule type" value="Genomic_DNA"/>
</dbReference>
<dbReference type="Gene3D" id="1.20.1070.10">
    <property type="entry name" value="Rhodopsin 7-helix transmembrane proteins"/>
    <property type="match status" value="1"/>
</dbReference>
<evidence type="ECO:0000259" key="10">
    <source>
        <dbReference type="PROSITE" id="PS50262"/>
    </source>
</evidence>
<feature type="domain" description="G-protein coupled receptors family 1 profile" evidence="10">
    <location>
        <begin position="76"/>
        <end position="105"/>
    </location>
</feature>
<evidence type="ECO:0000256" key="4">
    <source>
        <dbReference type="ARBA" id="ARBA00022989"/>
    </source>
</evidence>
<dbReference type="InterPro" id="IPR000276">
    <property type="entry name" value="GPCR_Rhodpsn"/>
</dbReference>
<keyword evidence="4 9" id="KW-1133">Transmembrane helix</keyword>
<keyword evidence="5" id="KW-0297">G-protein coupled receptor</keyword>
<proteinExistence type="inferred from homology"/>
<evidence type="ECO:0000256" key="1">
    <source>
        <dbReference type="ARBA" id="ARBA00004141"/>
    </source>
</evidence>
<evidence type="ECO:0000256" key="5">
    <source>
        <dbReference type="ARBA" id="ARBA00023040"/>
    </source>
</evidence>
<feature type="transmembrane region" description="Helical" evidence="9">
    <location>
        <begin position="58"/>
        <end position="84"/>
    </location>
</feature>
<keyword evidence="12" id="KW-1185">Reference proteome</keyword>
<evidence type="ECO:0000256" key="2">
    <source>
        <dbReference type="ARBA" id="ARBA00010663"/>
    </source>
</evidence>
<evidence type="ECO:0000256" key="9">
    <source>
        <dbReference type="SAM" id="Phobius"/>
    </source>
</evidence>
<dbReference type="PROSITE" id="PS50262">
    <property type="entry name" value="G_PROTEIN_RECEP_F1_2"/>
    <property type="match status" value="1"/>
</dbReference>
<comment type="subcellular location">
    <subcellularLocation>
        <location evidence="1">Membrane</location>
        <topology evidence="1">Multi-pass membrane protein</topology>
    </subcellularLocation>
</comment>
<keyword evidence="3 9" id="KW-0812">Transmembrane</keyword>
<dbReference type="PANTHER" id="PTHR24243">
    <property type="entry name" value="G-PROTEIN COUPLED RECEPTOR"/>
    <property type="match status" value="1"/>
</dbReference>
<name>A0A653D6A8_CALMS</name>
<dbReference type="GO" id="GO:0008188">
    <property type="term" value="F:neuropeptide receptor activity"/>
    <property type="evidence" value="ECO:0007669"/>
    <property type="project" value="TreeGrafter"/>
</dbReference>
<sequence>MLLEIAVRNASVSDYIMTEESFDLILCVRQAENRTDVVSDPWEYISCYWGPQTQDLEIAVSVTVINCIIFVTGLLGNIVVCIVISKHPSLNSPTDYYLLNLAISD</sequence>
<evidence type="ECO:0000256" key="3">
    <source>
        <dbReference type="ARBA" id="ARBA00022692"/>
    </source>
</evidence>
<dbReference type="AlphaFoldDB" id="A0A653D6A8"/>
<evidence type="ECO:0000313" key="12">
    <source>
        <dbReference type="Proteomes" id="UP000410492"/>
    </source>
</evidence>